<reference evidence="1" key="1">
    <citation type="submission" date="2023-11" db="EMBL/GenBank/DDBJ databases">
        <authorList>
            <person name="Poullet M."/>
        </authorList>
    </citation>
    <scope>NUCLEOTIDE SEQUENCE</scope>
    <source>
        <strain evidence="1">E1834</strain>
    </source>
</reference>
<protein>
    <submittedName>
        <fullName evidence="1">Uncharacterized protein</fullName>
    </submittedName>
</protein>
<evidence type="ECO:0000313" key="2">
    <source>
        <dbReference type="Proteomes" id="UP001497535"/>
    </source>
</evidence>
<dbReference type="Proteomes" id="UP001497535">
    <property type="component" value="Unassembled WGS sequence"/>
</dbReference>
<name>A0ACB0XR63_MELEN</name>
<organism evidence="1 2">
    <name type="scientific">Meloidogyne enterolobii</name>
    <name type="common">Root-knot nematode worm</name>
    <name type="synonym">Meloidogyne mayaguensis</name>
    <dbReference type="NCBI Taxonomy" id="390850"/>
    <lineage>
        <taxon>Eukaryota</taxon>
        <taxon>Metazoa</taxon>
        <taxon>Ecdysozoa</taxon>
        <taxon>Nematoda</taxon>
        <taxon>Chromadorea</taxon>
        <taxon>Rhabditida</taxon>
        <taxon>Tylenchina</taxon>
        <taxon>Tylenchomorpha</taxon>
        <taxon>Tylenchoidea</taxon>
        <taxon>Meloidogynidae</taxon>
        <taxon>Meloidogyninae</taxon>
        <taxon>Meloidogyne</taxon>
    </lineage>
</organism>
<sequence>MSSSHSKFTSNTTNVRFQNKCYVSQDGVAHCQSYYESNTTYKTQNYKKEIQQQTNNQLTTSLTNPILTKNFQKRENEALLNYKSTHQQQPSLCPNVAKLFRGEFLPSGPPTNNNFYKKIIQKKMEEVKVPENYKEQIKICVANPGRFMASWTLLTKLFGEPQLYDYIRKNEWSKEELKEFEINEELDY</sequence>
<keyword evidence="2" id="KW-1185">Reference proteome</keyword>
<comment type="caution">
    <text evidence="1">The sequence shown here is derived from an EMBL/GenBank/DDBJ whole genome shotgun (WGS) entry which is preliminary data.</text>
</comment>
<proteinExistence type="predicted"/>
<accession>A0ACB0XR63</accession>
<evidence type="ECO:0000313" key="1">
    <source>
        <dbReference type="EMBL" id="CAK5013614.1"/>
    </source>
</evidence>
<dbReference type="EMBL" id="CAVMJV010000002">
    <property type="protein sequence ID" value="CAK5013614.1"/>
    <property type="molecule type" value="Genomic_DNA"/>
</dbReference>
<gene>
    <name evidence="1" type="ORF">MENTE1834_LOCUS2459</name>
</gene>